<evidence type="ECO:0000313" key="3">
    <source>
        <dbReference type="Proteomes" id="UP001596540"/>
    </source>
</evidence>
<dbReference type="PANTHER" id="PTHR46609:SF6">
    <property type="entry name" value="EXONUCLEASE, PHAGE-TYPE_RECB, C-TERMINAL DOMAIN-CONTAINING PROTEIN-RELATED"/>
    <property type="match status" value="1"/>
</dbReference>
<protein>
    <submittedName>
        <fullName evidence="2">YqaJ viral recombinase family protein</fullName>
    </submittedName>
</protein>
<dbReference type="RefSeq" id="WP_379873423.1">
    <property type="nucleotide sequence ID" value="NZ_JBHTBH010000014.1"/>
</dbReference>
<dbReference type="InterPro" id="IPR011604">
    <property type="entry name" value="PDDEXK-like_dom_sf"/>
</dbReference>
<name>A0ABW2KNE2_9ACTN</name>
<evidence type="ECO:0000259" key="1">
    <source>
        <dbReference type="Pfam" id="PF09588"/>
    </source>
</evidence>
<gene>
    <name evidence="2" type="ORF">ACFQRF_23875</name>
</gene>
<dbReference type="InterPro" id="IPR011335">
    <property type="entry name" value="Restrct_endonuc-II-like"/>
</dbReference>
<dbReference type="Proteomes" id="UP001596540">
    <property type="component" value="Unassembled WGS sequence"/>
</dbReference>
<dbReference type="InterPro" id="IPR019080">
    <property type="entry name" value="YqaJ_viral_recombinase"/>
</dbReference>
<dbReference type="SUPFAM" id="SSF52980">
    <property type="entry name" value="Restriction endonuclease-like"/>
    <property type="match status" value="1"/>
</dbReference>
<dbReference type="InterPro" id="IPR017482">
    <property type="entry name" value="Lambda-type_endonuclease"/>
</dbReference>
<accession>A0ABW2KNE2</accession>
<comment type="caution">
    <text evidence="2">The sequence shown here is derived from an EMBL/GenBank/DDBJ whole genome shotgun (WGS) entry which is preliminary data.</text>
</comment>
<dbReference type="Gene3D" id="3.90.320.10">
    <property type="match status" value="1"/>
</dbReference>
<dbReference type="EMBL" id="JBHTBH010000014">
    <property type="protein sequence ID" value="MFC7330776.1"/>
    <property type="molecule type" value="Genomic_DNA"/>
</dbReference>
<feature type="domain" description="YqaJ viral recombinase" evidence="1">
    <location>
        <begin position="21"/>
        <end position="156"/>
    </location>
</feature>
<sequence>MTAPIASAARLLGDWEPRSPEWHAARATRLGGSEIAAVLGLSPWESRFSLWHRKRGLAGEQEENAPMSWGRRLETPIAEAFAEYHPELVVTSAGTYVSTVRDYQLANPDRLLYDPACPGVPTALLEVKTARDDLGWGAPGTDEIPVYYRCQVLWYLDALGLTRAYVAVLISGSDYREYVVDINPDDEAVQVEIATLGTEGDLFMRSVRDGVRPDIDGSTATYQTIRQLPDGVVDEDVEIPAGLAEDYLSALDTYTAAKAEKQRLAGEVLDRIGDGRRAAVAGERIATRVVNADGTTKCLKPARKK</sequence>
<dbReference type="NCBIfam" id="TIGR03033">
    <property type="entry name" value="phage_rel_nuc"/>
    <property type="match status" value="1"/>
</dbReference>
<dbReference type="InterPro" id="IPR051703">
    <property type="entry name" value="NF-kappa-B_Signaling_Reg"/>
</dbReference>
<dbReference type="PANTHER" id="PTHR46609">
    <property type="entry name" value="EXONUCLEASE, PHAGE-TYPE/RECB, C-TERMINAL DOMAIN-CONTAINING PROTEIN"/>
    <property type="match status" value="1"/>
</dbReference>
<dbReference type="Pfam" id="PF09588">
    <property type="entry name" value="YqaJ"/>
    <property type="match status" value="1"/>
</dbReference>
<organism evidence="2 3">
    <name type="scientific">Marinactinospora rubrisoli</name>
    <dbReference type="NCBI Taxonomy" id="2715399"/>
    <lineage>
        <taxon>Bacteria</taxon>
        <taxon>Bacillati</taxon>
        <taxon>Actinomycetota</taxon>
        <taxon>Actinomycetes</taxon>
        <taxon>Streptosporangiales</taxon>
        <taxon>Nocardiopsidaceae</taxon>
        <taxon>Marinactinospora</taxon>
    </lineage>
</organism>
<keyword evidence="3" id="KW-1185">Reference proteome</keyword>
<evidence type="ECO:0000313" key="2">
    <source>
        <dbReference type="EMBL" id="MFC7330776.1"/>
    </source>
</evidence>
<reference evidence="3" key="1">
    <citation type="journal article" date="2019" name="Int. J. Syst. Evol. Microbiol.">
        <title>The Global Catalogue of Microorganisms (GCM) 10K type strain sequencing project: providing services to taxonomists for standard genome sequencing and annotation.</title>
        <authorList>
            <consortium name="The Broad Institute Genomics Platform"/>
            <consortium name="The Broad Institute Genome Sequencing Center for Infectious Disease"/>
            <person name="Wu L."/>
            <person name="Ma J."/>
        </authorList>
    </citation>
    <scope>NUCLEOTIDE SEQUENCE [LARGE SCALE GENOMIC DNA]</scope>
    <source>
        <strain evidence="3">CGMCC 4.7382</strain>
    </source>
</reference>
<proteinExistence type="predicted"/>